<gene>
    <name evidence="1" type="ORF">TBIB3V08_LOCUS168</name>
</gene>
<dbReference type="AlphaFoldDB" id="A0A7R9ELR5"/>
<sequence length="361" mass="40452">MVLLVRQIMMCRPVGFAGDKEVNVRIPQVVTKNRRLCCEENSWKTKCNSKYNTTYRHVVGSGFIQTRIEILLENDKKNGKCIHICVEGECKTILGKNSLSTPDRDLNLDLPVIGCLVYYKSRALDPVATEAVSSSGLEYRPGPEVVLRDPHSVGLPCGFFPYRSNNWGQNSSVCGALGPRPPEVNSLTEKGGRGVRVGILPLPISDELFRNSCPPVLIVPRFKCTDNSNELELLMPSSKNAAKPGILFANAQGYEQLALISRDWLRARHMTTFQFCSCFFGERTMERLYIRRGHLYAVVLIESDASHAPLTGRRTQPLYGILSPSTFLTVYELHFRPTLPVFKVVTQLSEHRLPYLCTSDG</sequence>
<proteinExistence type="predicted"/>
<dbReference type="EMBL" id="OD564283">
    <property type="protein sequence ID" value="CAD7437559.1"/>
    <property type="molecule type" value="Genomic_DNA"/>
</dbReference>
<evidence type="ECO:0000313" key="1">
    <source>
        <dbReference type="EMBL" id="CAD7437559.1"/>
    </source>
</evidence>
<reference evidence="1" key="1">
    <citation type="submission" date="2020-11" db="EMBL/GenBank/DDBJ databases">
        <authorList>
            <person name="Tran Van P."/>
        </authorList>
    </citation>
    <scope>NUCLEOTIDE SEQUENCE</scope>
</reference>
<organism evidence="1">
    <name type="scientific">Timema bartmani</name>
    <dbReference type="NCBI Taxonomy" id="61472"/>
    <lineage>
        <taxon>Eukaryota</taxon>
        <taxon>Metazoa</taxon>
        <taxon>Ecdysozoa</taxon>
        <taxon>Arthropoda</taxon>
        <taxon>Hexapoda</taxon>
        <taxon>Insecta</taxon>
        <taxon>Pterygota</taxon>
        <taxon>Neoptera</taxon>
        <taxon>Polyneoptera</taxon>
        <taxon>Phasmatodea</taxon>
        <taxon>Timematodea</taxon>
        <taxon>Timematoidea</taxon>
        <taxon>Timematidae</taxon>
        <taxon>Timema</taxon>
    </lineage>
</organism>
<accession>A0A7R9ELR5</accession>
<name>A0A7R9ELR5_9NEOP</name>
<protein>
    <submittedName>
        <fullName evidence="1">Uncharacterized protein</fullName>
    </submittedName>
</protein>